<keyword evidence="4" id="KW-1185">Reference proteome</keyword>
<dbReference type="Proteomes" id="UP000001542">
    <property type="component" value="Unassembled WGS sequence"/>
</dbReference>
<proteinExistence type="predicted"/>
<protein>
    <submittedName>
        <fullName evidence="3">Uncharacterized protein</fullName>
    </submittedName>
</protein>
<evidence type="ECO:0000313" key="3">
    <source>
        <dbReference type="EMBL" id="EAY05637.1"/>
    </source>
</evidence>
<keyword evidence="1" id="KW-0175">Coiled coil</keyword>
<name>A2ENU7_TRIV3</name>
<dbReference type="KEGG" id="tva:4763506"/>
<organism evidence="3 4">
    <name type="scientific">Trichomonas vaginalis (strain ATCC PRA-98 / G3)</name>
    <dbReference type="NCBI Taxonomy" id="412133"/>
    <lineage>
        <taxon>Eukaryota</taxon>
        <taxon>Metamonada</taxon>
        <taxon>Parabasalia</taxon>
        <taxon>Trichomonadida</taxon>
        <taxon>Trichomonadidae</taxon>
        <taxon>Trichomonas</taxon>
    </lineage>
</organism>
<dbReference type="AlphaFoldDB" id="A2ENU7"/>
<gene>
    <name evidence="3" type="ORF">TVAG_216130</name>
</gene>
<sequence length="242" mass="27841">MSSEVSAKSPMRTPVKSPHLTNQDSTKRALKRKEHELNKQELLNLKEQNLKLEAKAAELKKNKSTLSHAIKAEQSLASIREKEYRDELNIQISLEKQKMNIQISEVRNAKDLERQNTVKNLQNSTVQIGSFIKESTAQLNAYKPLNNEEVEQMKSKYHSMIVNWNSNHQLSETEVLNLKLRKTLCSIREHSNFNVAPKPKLGIELTNSFETNYDMIPKHEERQTATTYTKITVAKPILFASQ</sequence>
<dbReference type="RefSeq" id="XP_001317860.1">
    <property type="nucleotide sequence ID" value="XM_001317825.1"/>
</dbReference>
<dbReference type="SMR" id="A2ENU7"/>
<evidence type="ECO:0000256" key="1">
    <source>
        <dbReference type="SAM" id="Coils"/>
    </source>
</evidence>
<reference evidence="3" key="2">
    <citation type="journal article" date="2007" name="Science">
        <title>Draft genome sequence of the sexually transmitted pathogen Trichomonas vaginalis.</title>
        <authorList>
            <person name="Carlton J.M."/>
            <person name="Hirt R.P."/>
            <person name="Silva J.C."/>
            <person name="Delcher A.L."/>
            <person name="Schatz M."/>
            <person name="Zhao Q."/>
            <person name="Wortman J.R."/>
            <person name="Bidwell S.L."/>
            <person name="Alsmark U.C.M."/>
            <person name="Besteiro S."/>
            <person name="Sicheritz-Ponten T."/>
            <person name="Noel C.J."/>
            <person name="Dacks J.B."/>
            <person name="Foster P.G."/>
            <person name="Simillion C."/>
            <person name="Van de Peer Y."/>
            <person name="Miranda-Saavedra D."/>
            <person name="Barton G.J."/>
            <person name="Westrop G.D."/>
            <person name="Mueller S."/>
            <person name="Dessi D."/>
            <person name="Fiori P.L."/>
            <person name="Ren Q."/>
            <person name="Paulsen I."/>
            <person name="Zhang H."/>
            <person name="Bastida-Corcuera F.D."/>
            <person name="Simoes-Barbosa A."/>
            <person name="Brown M.T."/>
            <person name="Hayes R.D."/>
            <person name="Mukherjee M."/>
            <person name="Okumura C.Y."/>
            <person name="Schneider R."/>
            <person name="Smith A.J."/>
            <person name="Vanacova S."/>
            <person name="Villalvazo M."/>
            <person name="Haas B.J."/>
            <person name="Pertea M."/>
            <person name="Feldblyum T.V."/>
            <person name="Utterback T.R."/>
            <person name="Shu C.L."/>
            <person name="Osoegawa K."/>
            <person name="de Jong P.J."/>
            <person name="Hrdy I."/>
            <person name="Horvathova L."/>
            <person name="Zubacova Z."/>
            <person name="Dolezal P."/>
            <person name="Malik S.B."/>
            <person name="Logsdon J.M. Jr."/>
            <person name="Henze K."/>
            <person name="Gupta A."/>
            <person name="Wang C.C."/>
            <person name="Dunne R.L."/>
            <person name="Upcroft J.A."/>
            <person name="Upcroft P."/>
            <person name="White O."/>
            <person name="Salzberg S.L."/>
            <person name="Tang P."/>
            <person name="Chiu C.-H."/>
            <person name="Lee Y.-S."/>
            <person name="Embley T.M."/>
            <person name="Coombs G.H."/>
            <person name="Mottram J.C."/>
            <person name="Tachezy J."/>
            <person name="Fraser-Liggett C.M."/>
            <person name="Johnson P.J."/>
        </authorList>
    </citation>
    <scope>NUCLEOTIDE SEQUENCE [LARGE SCALE GENOMIC DNA]</scope>
    <source>
        <strain evidence="3">G3</strain>
    </source>
</reference>
<dbReference type="InParanoid" id="A2ENU7"/>
<dbReference type="VEuPathDB" id="TrichDB:TVAGG3_0249240"/>
<accession>A2ENU7</accession>
<feature type="coiled-coil region" evidence="1">
    <location>
        <begin position="35"/>
        <end position="69"/>
    </location>
</feature>
<dbReference type="VEuPathDB" id="TrichDB:TVAG_216130"/>
<feature type="region of interest" description="Disordered" evidence="2">
    <location>
        <begin position="1"/>
        <end position="32"/>
    </location>
</feature>
<evidence type="ECO:0000313" key="4">
    <source>
        <dbReference type="Proteomes" id="UP000001542"/>
    </source>
</evidence>
<evidence type="ECO:0000256" key="2">
    <source>
        <dbReference type="SAM" id="MobiDB-lite"/>
    </source>
</evidence>
<reference evidence="3" key="1">
    <citation type="submission" date="2006-10" db="EMBL/GenBank/DDBJ databases">
        <authorList>
            <person name="Amadeo P."/>
            <person name="Zhao Q."/>
            <person name="Wortman J."/>
            <person name="Fraser-Liggett C."/>
            <person name="Carlton J."/>
        </authorList>
    </citation>
    <scope>NUCLEOTIDE SEQUENCE</scope>
    <source>
        <strain evidence="3">G3</strain>
    </source>
</reference>
<dbReference type="EMBL" id="DS113443">
    <property type="protein sequence ID" value="EAY05637.1"/>
    <property type="molecule type" value="Genomic_DNA"/>
</dbReference>